<keyword evidence="2" id="KW-1185">Reference proteome</keyword>
<evidence type="ECO:0000313" key="2">
    <source>
        <dbReference type="Proteomes" id="UP001145114"/>
    </source>
</evidence>
<gene>
    <name evidence="1" type="ORF">EV182_001686</name>
</gene>
<reference evidence="1" key="1">
    <citation type="submission" date="2022-06" db="EMBL/GenBank/DDBJ databases">
        <title>Phylogenomic reconstructions and comparative analyses of Kickxellomycotina fungi.</title>
        <authorList>
            <person name="Reynolds N.K."/>
            <person name="Stajich J.E."/>
            <person name="Barry K."/>
            <person name="Grigoriev I.V."/>
            <person name="Crous P."/>
            <person name="Smith M.E."/>
        </authorList>
    </citation>
    <scope>NUCLEOTIDE SEQUENCE</scope>
    <source>
        <strain evidence="1">RSA 2271</strain>
    </source>
</reference>
<proteinExistence type="predicted"/>
<comment type="caution">
    <text evidence="1">The sequence shown here is derived from an EMBL/GenBank/DDBJ whole genome shotgun (WGS) entry which is preliminary data.</text>
</comment>
<evidence type="ECO:0000313" key="1">
    <source>
        <dbReference type="EMBL" id="KAJ1679614.1"/>
    </source>
</evidence>
<dbReference type="Proteomes" id="UP001145114">
    <property type="component" value="Unassembled WGS sequence"/>
</dbReference>
<sequence length="135" mass="15415">CYMLAIFKPTPALAHIPPPTPHLAKIPHISYIILAMTLNVIYMHGEPLRINVSTSWSGFGNIWETIPLTDFPNNRRTIELLTNLCKDIMPIIRSYGSQVKTVDEKGKVISLRLRRFDNPKLFLEYGTILGVFLHE</sequence>
<accession>A0ACC1I0F7</accession>
<feature type="non-terminal residue" evidence="1">
    <location>
        <position position="1"/>
    </location>
</feature>
<name>A0ACC1I0F7_9FUNG</name>
<dbReference type="EMBL" id="JAMZIH010000273">
    <property type="protein sequence ID" value="KAJ1679614.1"/>
    <property type="molecule type" value="Genomic_DNA"/>
</dbReference>
<protein>
    <submittedName>
        <fullName evidence="1">Uncharacterized protein</fullName>
    </submittedName>
</protein>
<organism evidence="1 2">
    <name type="scientific">Spiromyces aspiralis</name>
    <dbReference type="NCBI Taxonomy" id="68401"/>
    <lineage>
        <taxon>Eukaryota</taxon>
        <taxon>Fungi</taxon>
        <taxon>Fungi incertae sedis</taxon>
        <taxon>Zoopagomycota</taxon>
        <taxon>Kickxellomycotina</taxon>
        <taxon>Kickxellomycetes</taxon>
        <taxon>Kickxellales</taxon>
        <taxon>Kickxellaceae</taxon>
        <taxon>Spiromyces</taxon>
    </lineage>
</organism>